<dbReference type="PROSITE" id="PS51257">
    <property type="entry name" value="PROKAR_LIPOPROTEIN"/>
    <property type="match status" value="1"/>
</dbReference>
<organism evidence="2 3">
    <name type="scientific">Lactobacillus amylovorus subsp. animalium</name>
    <dbReference type="NCBI Taxonomy" id="3378536"/>
    <lineage>
        <taxon>Bacteria</taxon>
        <taxon>Bacillati</taxon>
        <taxon>Bacillota</taxon>
        <taxon>Bacilli</taxon>
        <taxon>Lactobacillales</taxon>
        <taxon>Lactobacillaceae</taxon>
        <taxon>Lactobacillus</taxon>
    </lineage>
</organism>
<feature type="region of interest" description="Disordered" evidence="1">
    <location>
        <begin position="174"/>
        <end position="206"/>
    </location>
</feature>
<dbReference type="Proteomes" id="UP001437574">
    <property type="component" value="Unassembled WGS sequence"/>
</dbReference>
<reference evidence="2 3" key="1">
    <citation type="journal article" date="2024" name="Int. J. Syst. Evol. Microbiol.">
        <title>Proposal of Lactobacillus amylovorus subsp. animalis subsp. nov. and an emended description of Lactobacillus amylovorus.</title>
        <authorList>
            <person name="Yamane K."/>
            <person name="Tanizawa Y."/>
            <person name="Kobayashi H."/>
            <person name="Kamizono T."/>
            <person name="Kojima Y."/>
            <person name="Takagi H."/>
            <person name="Tohno M."/>
        </authorList>
    </citation>
    <scope>NUCLEOTIDE SEQUENCE [LARGE SCALE GENOMIC DNA]</scope>
    <source>
        <strain evidence="2 3">TKL145</strain>
    </source>
</reference>
<evidence type="ECO:0000256" key="1">
    <source>
        <dbReference type="SAM" id="MobiDB-lite"/>
    </source>
</evidence>
<name>A0ABC9VMP7_LACAM</name>
<protein>
    <recommendedName>
        <fullName evidence="4">DUF4767 domain-containing protein</fullName>
    </recommendedName>
</protein>
<feature type="region of interest" description="Disordered" evidence="1">
    <location>
        <begin position="33"/>
        <end position="63"/>
    </location>
</feature>
<accession>A0ABC9VMP7</accession>
<comment type="caution">
    <text evidence="2">The sequence shown here is derived from an EMBL/GenBank/DDBJ whole genome shotgun (WGS) entry which is preliminary data.</text>
</comment>
<evidence type="ECO:0008006" key="4">
    <source>
        <dbReference type="Google" id="ProtNLM"/>
    </source>
</evidence>
<sequence>MLLNWKVEDEMKKIGKISVILLAGLALAGCSQKPKQKTSSKGSATIKVTKNKKRSTKMGHLSDQDLSPQKTVAVVVAYAGDRYSGSWNKALLDGKQNGIEVDLKNQSNYSYMNEGSGVAYMVSADAGYTLKQVNGENIYYLFSNGKKLGSVTMKQMVDYLNKRDSDSLVNSLAQNAKVNDERSDSGDDSSDSAGKKSNLPGDDGLFNVPTEFQGTWYTYNDDKMSIIKISQNKINVDNYVQELHKVKAGFLDKYTYGDMSASYHKATKNWGMAGMGSRRVHGINYMNVRGWMQEAGDGDFYGLHTENGQSVLVLAQGAGPWVSGVAWKTPQLAQQYKHKKFKDLYYQDDQ</sequence>
<feature type="compositionally biased region" description="Polar residues" evidence="1">
    <location>
        <begin position="37"/>
        <end position="48"/>
    </location>
</feature>
<dbReference type="AlphaFoldDB" id="A0ABC9VMP7"/>
<dbReference type="EMBL" id="BAAAAK010000005">
    <property type="protein sequence ID" value="GAA0042287.1"/>
    <property type="molecule type" value="Genomic_DNA"/>
</dbReference>
<reference evidence="3" key="2">
    <citation type="submission" date="2024-01" db="EMBL/GenBank/DDBJ databases">
        <title>Draft genome sequence of Lactobacillus amylovorus strain TKL145.</title>
        <authorList>
            <person name="Tohno M."/>
            <person name="Tanizawa Y."/>
        </authorList>
    </citation>
    <scope>NUCLEOTIDE SEQUENCE [LARGE SCALE GENOMIC DNA]</scope>
    <source>
        <strain evidence="3">TKL145</strain>
    </source>
</reference>
<evidence type="ECO:0000313" key="2">
    <source>
        <dbReference type="EMBL" id="GAA0042287.1"/>
    </source>
</evidence>
<evidence type="ECO:0000313" key="3">
    <source>
        <dbReference type="Proteomes" id="UP001437574"/>
    </source>
</evidence>
<proteinExistence type="predicted"/>
<gene>
    <name evidence="2" type="ORF">LATKL145_06970</name>
</gene>